<sequence length="337" mass="39259">MKSNQTNLSKFFPMIKTKEQILEEINANDTLRAIFNNWPEKHQNEFLSICTGSKGVKMLYDCYFKEILNPEYAPERLSSLLSTILGRKVTVKYQLTNDNTRIGDESSLVITDIVVELEDGTLANIEVQKLGYAFTGERASCYSADLLLRQYKRIRDLRKKEFSYKDIAPVYTIVFLENSPSAFKEYKDVFVHKFSTVSDTGLKMNMLQNFIFIPVDIFLENLHNNGIRSDMDAWLTFLGCDEPKYISKLLETHPDFKSMYHDLYGICRNTERMMTMFFSEELKILDDNTVKYMIDQLEEEVKEQKAKLSEKDATIANKDSEIAQLRAELEKYKNRNT</sequence>
<dbReference type="AlphaFoldDB" id="A0A1G5H0Q4"/>
<dbReference type="EMBL" id="FMUR01000030">
    <property type="protein sequence ID" value="SCY57129.1"/>
    <property type="molecule type" value="Genomic_DNA"/>
</dbReference>
<evidence type="ECO:0000313" key="3">
    <source>
        <dbReference type="Proteomes" id="UP000183047"/>
    </source>
</evidence>
<protein>
    <submittedName>
        <fullName evidence="2">PD-(D/E)XK nuclease family transposase</fullName>
    </submittedName>
</protein>
<gene>
    <name evidence="2" type="ORF">SAMN02910451_03135</name>
</gene>
<keyword evidence="3" id="KW-1185">Reference proteome</keyword>
<evidence type="ECO:0000313" key="2">
    <source>
        <dbReference type="EMBL" id="SCY57129.1"/>
    </source>
</evidence>
<keyword evidence="1" id="KW-0175">Coiled coil</keyword>
<dbReference type="Pfam" id="PF12784">
    <property type="entry name" value="PDDEXK_2"/>
    <property type="match status" value="1"/>
</dbReference>
<name>A0A1G5H0Q4_9FIRM</name>
<evidence type="ECO:0000256" key="1">
    <source>
        <dbReference type="SAM" id="Coils"/>
    </source>
</evidence>
<reference evidence="3" key="1">
    <citation type="submission" date="2016-10" db="EMBL/GenBank/DDBJ databases">
        <authorList>
            <person name="Varghese N."/>
            <person name="Submissions S."/>
        </authorList>
    </citation>
    <scope>NUCLEOTIDE SEQUENCE [LARGE SCALE GENOMIC DNA]</scope>
    <source>
        <strain evidence="3">XBD2006</strain>
    </source>
</reference>
<organism evidence="2 3">
    <name type="scientific">Butyrivibrio hungatei</name>
    <dbReference type="NCBI Taxonomy" id="185008"/>
    <lineage>
        <taxon>Bacteria</taxon>
        <taxon>Bacillati</taxon>
        <taxon>Bacillota</taxon>
        <taxon>Clostridia</taxon>
        <taxon>Lachnospirales</taxon>
        <taxon>Lachnospiraceae</taxon>
        <taxon>Butyrivibrio</taxon>
    </lineage>
</organism>
<accession>A0A1G5H0Q4</accession>
<proteinExistence type="predicted"/>
<feature type="coiled-coil region" evidence="1">
    <location>
        <begin position="294"/>
        <end position="335"/>
    </location>
</feature>
<dbReference type="Proteomes" id="UP000183047">
    <property type="component" value="Unassembled WGS sequence"/>
</dbReference>
<dbReference type="OrthoDB" id="2057992at2"/>
<dbReference type="RefSeq" id="WP_027209130.1">
    <property type="nucleotide sequence ID" value="NZ_FMUR01000030.1"/>
</dbReference>